<evidence type="ECO:0000313" key="11">
    <source>
        <dbReference type="EMBL" id="AQN78499.1"/>
    </source>
</evidence>
<keyword evidence="5 10" id="KW-0552">Olfaction</keyword>
<feature type="transmembrane region" description="Helical" evidence="10">
    <location>
        <begin position="263"/>
        <end position="280"/>
    </location>
</feature>
<evidence type="ECO:0000256" key="5">
    <source>
        <dbReference type="ARBA" id="ARBA00022725"/>
    </source>
</evidence>
<dbReference type="InterPro" id="IPR004117">
    <property type="entry name" value="7tm6_olfct_rcpt"/>
</dbReference>
<comment type="caution">
    <text evidence="10">Lacks conserved residue(s) required for the propagation of feature annotation.</text>
</comment>
<keyword evidence="3 10" id="KW-0716">Sensory transduction</keyword>
<comment type="subcellular location">
    <subcellularLocation>
        <location evidence="1 10">Cell membrane</location>
        <topology evidence="1 10">Multi-pass membrane protein</topology>
    </subcellularLocation>
</comment>
<dbReference type="GO" id="GO:0005886">
    <property type="term" value="C:plasma membrane"/>
    <property type="evidence" value="ECO:0007669"/>
    <property type="project" value="UniProtKB-SubCell"/>
</dbReference>
<dbReference type="PANTHER" id="PTHR21137">
    <property type="entry name" value="ODORANT RECEPTOR"/>
    <property type="match status" value="1"/>
</dbReference>
<protein>
    <recommendedName>
        <fullName evidence="10">Odorant receptor</fullName>
    </recommendedName>
</protein>
<keyword evidence="9 10" id="KW-0807">Transducer</keyword>
<sequence>MKVLTESVQVLCFIGLWKTSTWSGWKSNFYNMYTMSIIFLVGGFTLTQLLDLLFISKTIDEMIDNISTSVTIAVVCVKFIGIIMKSRELEKIRLDFVTGWLKPTTADEISIQEKYNRFTKITTLITVGVYEASAIVVTAGRIIEVNLNHTLPYRAYLPFDYSKPAVYYSSVAVQSIIICIAIIIDSGFDTLFFGVMIQISAKIDILKYQFRVAVEALEKMCEEGANNSKQYRELERRYLGNWICCHNAILSLCSYVESVFSKVIFVQYSVSFLILCSVIYRMARTPMLSVEFLSGVLYLVSTGSEMFMLCFFSNQVTLNLADLCRTMYDTNWFHLCVPTQRKFVPMMTRTLKPVVFTSGHVVTLSLESFTAVSKI</sequence>
<dbReference type="Pfam" id="PF02949">
    <property type="entry name" value="7tm_6"/>
    <property type="match status" value="1"/>
</dbReference>
<evidence type="ECO:0000256" key="3">
    <source>
        <dbReference type="ARBA" id="ARBA00022606"/>
    </source>
</evidence>
<feature type="transmembrane region" description="Helical" evidence="10">
    <location>
        <begin position="292"/>
        <end position="314"/>
    </location>
</feature>
<evidence type="ECO:0000256" key="4">
    <source>
        <dbReference type="ARBA" id="ARBA00022692"/>
    </source>
</evidence>
<dbReference type="GO" id="GO:0007165">
    <property type="term" value="P:signal transduction"/>
    <property type="evidence" value="ECO:0007669"/>
    <property type="project" value="UniProtKB-KW"/>
</dbReference>
<keyword evidence="4 10" id="KW-0812">Transmembrane</keyword>
<feature type="transmembrane region" description="Helical" evidence="10">
    <location>
        <begin position="238"/>
        <end position="257"/>
    </location>
</feature>
<evidence type="ECO:0000256" key="1">
    <source>
        <dbReference type="ARBA" id="ARBA00004651"/>
    </source>
</evidence>
<feature type="transmembrane region" description="Helical" evidence="10">
    <location>
        <begin position="32"/>
        <end position="54"/>
    </location>
</feature>
<evidence type="ECO:0000256" key="8">
    <source>
        <dbReference type="ARBA" id="ARBA00023170"/>
    </source>
</evidence>
<keyword evidence="7 10" id="KW-0472">Membrane</keyword>
<dbReference type="GO" id="GO:0004984">
    <property type="term" value="F:olfactory receptor activity"/>
    <property type="evidence" value="ECO:0007669"/>
    <property type="project" value="InterPro"/>
</dbReference>
<feature type="transmembrane region" description="Helical" evidence="10">
    <location>
        <begin position="165"/>
        <end position="184"/>
    </location>
</feature>
<evidence type="ECO:0000256" key="7">
    <source>
        <dbReference type="ARBA" id="ARBA00023136"/>
    </source>
</evidence>
<evidence type="ECO:0000256" key="6">
    <source>
        <dbReference type="ARBA" id="ARBA00022989"/>
    </source>
</evidence>
<feature type="transmembrane region" description="Helical" evidence="10">
    <location>
        <begin position="66"/>
        <end position="84"/>
    </location>
</feature>
<evidence type="ECO:0000256" key="9">
    <source>
        <dbReference type="ARBA" id="ARBA00023224"/>
    </source>
</evidence>
<dbReference type="AlphaFoldDB" id="A0A1S5VFU2"/>
<name>A0A1S5VFU2_9HYME</name>
<dbReference type="PANTHER" id="PTHR21137:SF35">
    <property type="entry name" value="ODORANT RECEPTOR 19A-RELATED"/>
    <property type="match status" value="1"/>
</dbReference>
<reference evidence="11" key="1">
    <citation type="journal article" date="2017" name="Comp. Biochem. Physiol. Part D Genomics Proteomics">
        <title>Candidate chemosensory genes identified in the endoparasitoid Meteorus pulchricornis (Hymenoptera: Braconidae) by antennal transcriptome analysis.</title>
        <authorList>
            <person name="Sheng S."/>
            <person name="Liao C.W."/>
            <person name="Zheng Y."/>
            <person name="Zhou Y."/>
            <person name="Xu Y."/>
            <person name="Song W.M."/>
            <person name="He P."/>
            <person name="Zhang J."/>
            <person name="Wu F.A."/>
        </authorList>
    </citation>
    <scope>NUCLEOTIDE SEQUENCE</scope>
    <source>
        <strain evidence="11">Zhenjiang</strain>
    </source>
</reference>
<evidence type="ECO:0000256" key="10">
    <source>
        <dbReference type="RuleBase" id="RU351113"/>
    </source>
</evidence>
<organism evidence="11">
    <name type="scientific">Meteorus pulchricornis</name>
    <dbReference type="NCBI Taxonomy" id="51522"/>
    <lineage>
        <taxon>Eukaryota</taxon>
        <taxon>Metazoa</taxon>
        <taxon>Ecdysozoa</taxon>
        <taxon>Arthropoda</taxon>
        <taxon>Hexapoda</taxon>
        <taxon>Insecta</taxon>
        <taxon>Pterygota</taxon>
        <taxon>Neoptera</taxon>
        <taxon>Endopterygota</taxon>
        <taxon>Hymenoptera</taxon>
        <taxon>Apocrita</taxon>
        <taxon>Ichneumonoidea</taxon>
        <taxon>Braconidae</taxon>
        <taxon>Meteorinae</taxon>
        <taxon>Meteorus</taxon>
    </lineage>
</organism>
<comment type="similarity">
    <text evidence="10">Belongs to the insect chemoreceptor superfamily. Heteromeric odorant receptor channel (TC 1.A.69) family.</text>
</comment>
<keyword evidence="8 10" id="KW-0675">Receptor</keyword>
<keyword evidence="2" id="KW-1003">Cell membrane</keyword>
<proteinExistence type="evidence at transcript level"/>
<dbReference type="EMBL" id="KY445564">
    <property type="protein sequence ID" value="AQN78499.1"/>
    <property type="molecule type" value="mRNA"/>
</dbReference>
<accession>A0A1S5VFU2</accession>
<keyword evidence="6 10" id="KW-1133">Transmembrane helix</keyword>
<evidence type="ECO:0000256" key="2">
    <source>
        <dbReference type="ARBA" id="ARBA00022475"/>
    </source>
</evidence>
<dbReference type="GO" id="GO:0005549">
    <property type="term" value="F:odorant binding"/>
    <property type="evidence" value="ECO:0007669"/>
    <property type="project" value="InterPro"/>
</dbReference>